<evidence type="ECO:0000313" key="1">
    <source>
        <dbReference type="EMBL" id="VWC80050.1"/>
    </source>
</evidence>
<reference evidence="1 2" key="1">
    <citation type="submission" date="2019-09" db="EMBL/GenBank/DDBJ databases">
        <authorList>
            <person name="Depoorter E."/>
        </authorList>
    </citation>
    <scope>NUCLEOTIDE SEQUENCE [LARGE SCALE GENOMIC DNA]</scope>
    <source>
        <strain evidence="1">R-39750</strain>
    </source>
</reference>
<gene>
    <name evidence="1" type="ORF">BLA39750_01128</name>
</gene>
<dbReference type="EMBL" id="CABVQN010000004">
    <property type="protein sequence ID" value="VWC80050.1"/>
    <property type="molecule type" value="Genomic_DNA"/>
</dbReference>
<evidence type="ECO:0000313" key="2">
    <source>
        <dbReference type="Proteomes" id="UP000494110"/>
    </source>
</evidence>
<protein>
    <submittedName>
        <fullName evidence="1">Uncharacterized protein</fullName>
    </submittedName>
</protein>
<sequence>MEVQVNLFDPPSGKVRGVVTASVSIKSKSVRVAHATLLTDAQADIQVSVPKRLNLTQTEAVTAVLAEFTAQVRSLEPVDGATNV</sequence>
<proteinExistence type="predicted"/>
<accession>A0A6P2VEM6</accession>
<name>A0A6P2VEM6_BURL3</name>
<dbReference type="RefSeq" id="WP_175011281.1">
    <property type="nucleotide sequence ID" value="NZ_CABVQN010000004.1"/>
</dbReference>
<dbReference type="Proteomes" id="UP000494110">
    <property type="component" value="Unassembled WGS sequence"/>
</dbReference>
<dbReference type="AlphaFoldDB" id="A0A6P2VEM6"/>
<organism evidence="1 2">
    <name type="scientific">Burkholderia lata (strain ATCC 17760 / DSM 23089 / LMG 22485 / NCIMB 9086 / R18194 / 383)</name>
    <dbReference type="NCBI Taxonomy" id="482957"/>
    <lineage>
        <taxon>Bacteria</taxon>
        <taxon>Pseudomonadati</taxon>
        <taxon>Pseudomonadota</taxon>
        <taxon>Betaproteobacteria</taxon>
        <taxon>Burkholderiales</taxon>
        <taxon>Burkholderiaceae</taxon>
        <taxon>Burkholderia</taxon>
        <taxon>Burkholderia cepacia complex</taxon>
    </lineage>
</organism>